<proteinExistence type="inferred from homology"/>
<dbReference type="EMBL" id="AJVK01020273">
    <property type="status" value="NOT_ANNOTATED_CDS"/>
    <property type="molecule type" value="Genomic_DNA"/>
</dbReference>
<dbReference type="VEuPathDB" id="VectorBase:PPAPM1_006432"/>
<dbReference type="Gene3D" id="3.40.50.1820">
    <property type="entry name" value="alpha/beta hydrolase"/>
    <property type="match status" value="1"/>
</dbReference>
<organism evidence="2 3">
    <name type="scientific">Phlebotomus papatasi</name>
    <name type="common">Sandfly</name>
    <dbReference type="NCBI Taxonomy" id="29031"/>
    <lineage>
        <taxon>Eukaryota</taxon>
        <taxon>Metazoa</taxon>
        <taxon>Ecdysozoa</taxon>
        <taxon>Arthropoda</taxon>
        <taxon>Hexapoda</taxon>
        <taxon>Insecta</taxon>
        <taxon>Pterygota</taxon>
        <taxon>Neoptera</taxon>
        <taxon>Endopterygota</taxon>
        <taxon>Diptera</taxon>
        <taxon>Nematocera</taxon>
        <taxon>Psychodoidea</taxon>
        <taxon>Psychodidae</taxon>
        <taxon>Phlebotomus</taxon>
        <taxon>Phlebotomus</taxon>
    </lineage>
</organism>
<dbReference type="Pfam" id="PF03096">
    <property type="entry name" value="Ndr"/>
    <property type="match status" value="1"/>
</dbReference>
<reference evidence="2" key="1">
    <citation type="submission" date="2022-08" db="UniProtKB">
        <authorList>
            <consortium name="EnsemblMetazoa"/>
        </authorList>
    </citation>
    <scope>IDENTIFICATION</scope>
    <source>
        <strain evidence="2">Israel</strain>
    </source>
</reference>
<protein>
    <submittedName>
        <fullName evidence="2">Uncharacterized protein</fullName>
    </submittedName>
</protein>
<dbReference type="PANTHER" id="PTHR11034">
    <property type="entry name" value="N-MYC DOWNSTREAM REGULATED"/>
    <property type="match status" value="1"/>
</dbReference>
<accession>A0A1B0CYP7</accession>
<dbReference type="InterPro" id="IPR029058">
    <property type="entry name" value="AB_hydrolase_fold"/>
</dbReference>
<comment type="similarity">
    <text evidence="1">Belongs to the NDRG family.</text>
</comment>
<dbReference type="Proteomes" id="UP000092462">
    <property type="component" value="Unassembled WGS sequence"/>
</dbReference>
<sequence length="164" mass="18606">MENFITWKADEVAKSAESFLVYHKFGHQLVGDNPDKDKVIADFQSRLRGKLNNKNLGQYVKAFMSIPLPIYSRKDLSLKACKVDILLITGMLSPYATVVEKLFRDLDKEKVTMLKIERAGDVLADAVSILSQNSSSLTHFKVLHSIRNDLSTQHRKRQLSKVSL</sequence>
<dbReference type="VEuPathDB" id="VectorBase:PPAI000219"/>
<name>A0A1B0CYP7_PHLPP</name>
<dbReference type="AlphaFoldDB" id="A0A1B0CYP7"/>
<dbReference type="InterPro" id="IPR004142">
    <property type="entry name" value="NDRG"/>
</dbReference>
<evidence type="ECO:0000256" key="1">
    <source>
        <dbReference type="ARBA" id="ARBA00005598"/>
    </source>
</evidence>
<evidence type="ECO:0000313" key="3">
    <source>
        <dbReference type="Proteomes" id="UP000092462"/>
    </source>
</evidence>
<dbReference type="EnsemblMetazoa" id="PPAI000219-RA">
    <property type="protein sequence ID" value="PPAI000219-PA"/>
    <property type="gene ID" value="PPAI000219"/>
</dbReference>
<evidence type="ECO:0000313" key="2">
    <source>
        <dbReference type="EnsemblMetazoa" id="PPAI000219-PA"/>
    </source>
</evidence>
<keyword evidence="3" id="KW-1185">Reference proteome</keyword>